<protein>
    <submittedName>
        <fullName evidence="2">Uncharacterized protein</fullName>
    </submittedName>
</protein>
<evidence type="ECO:0000313" key="2">
    <source>
        <dbReference type="EMBL" id="CAL8077071.1"/>
    </source>
</evidence>
<reference evidence="2 3" key="1">
    <citation type="submission" date="2024-08" db="EMBL/GenBank/DDBJ databases">
        <authorList>
            <person name="Cucini C."/>
            <person name="Frati F."/>
        </authorList>
    </citation>
    <scope>NUCLEOTIDE SEQUENCE [LARGE SCALE GENOMIC DNA]</scope>
</reference>
<feature type="transmembrane region" description="Helical" evidence="1">
    <location>
        <begin position="56"/>
        <end position="78"/>
    </location>
</feature>
<accession>A0ABP1PXR0</accession>
<keyword evidence="3" id="KW-1185">Reference proteome</keyword>
<keyword evidence="1" id="KW-1133">Transmembrane helix</keyword>
<dbReference type="EMBL" id="CAXLJM020000012">
    <property type="protein sequence ID" value="CAL8077071.1"/>
    <property type="molecule type" value="Genomic_DNA"/>
</dbReference>
<feature type="transmembrane region" description="Helical" evidence="1">
    <location>
        <begin position="112"/>
        <end position="133"/>
    </location>
</feature>
<sequence>MQRYGQAKNASPPPIAILNAAGPTLQKIFSHVEESFNEYYEPESEFGYSKEEELPWILQTITYFWNSIHSFAIMYVIYRSHYVNGAALAGTTQMIKAANAAKNHTCKLPTDVYAMLWIILIVSVVSLTSAIVMKIVTFCQKQWNETIDLRAAKRNIANINLE</sequence>
<organism evidence="2 3">
    <name type="scientific">Orchesella dallaii</name>
    <dbReference type="NCBI Taxonomy" id="48710"/>
    <lineage>
        <taxon>Eukaryota</taxon>
        <taxon>Metazoa</taxon>
        <taxon>Ecdysozoa</taxon>
        <taxon>Arthropoda</taxon>
        <taxon>Hexapoda</taxon>
        <taxon>Collembola</taxon>
        <taxon>Entomobryomorpha</taxon>
        <taxon>Entomobryoidea</taxon>
        <taxon>Orchesellidae</taxon>
        <taxon>Orchesellinae</taxon>
        <taxon>Orchesella</taxon>
    </lineage>
</organism>
<comment type="caution">
    <text evidence="2">The sequence shown here is derived from an EMBL/GenBank/DDBJ whole genome shotgun (WGS) entry which is preliminary data.</text>
</comment>
<keyword evidence="1" id="KW-0812">Transmembrane</keyword>
<evidence type="ECO:0000313" key="3">
    <source>
        <dbReference type="Proteomes" id="UP001642540"/>
    </source>
</evidence>
<dbReference type="Proteomes" id="UP001642540">
    <property type="component" value="Unassembled WGS sequence"/>
</dbReference>
<keyword evidence="1" id="KW-0472">Membrane</keyword>
<proteinExistence type="predicted"/>
<gene>
    <name evidence="2" type="ORF">ODALV1_LOCUS3687</name>
</gene>
<evidence type="ECO:0000256" key="1">
    <source>
        <dbReference type="SAM" id="Phobius"/>
    </source>
</evidence>
<name>A0ABP1PXR0_9HEXA</name>